<dbReference type="Pfam" id="PF03547">
    <property type="entry name" value="Mem_trans"/>
    <property type="match status" value="1"/>
</dbReference>
<proteinExistence type="inferred from homology"/>
<comment type="caution">
    <text evidence="11">The sequence shown here is derived from an EMBL/GenBank/DDBJ whole genome shotgun (WGS) entry which is preliminary data.</text>
</comment>
<accession>A0A6A4QK60</accession>
<evidence type="ECO:0000256" key="1">
    <source>
        <dbReference type="ARBA" id="ARBA00004477"/>
    </source>
</evidence>
<evidence type="ECO:0000256" key="9">
    <source>
        <dbReference type="ARBA" id="ARBA00025752"/>
    </source>
</evidence>
<keyword evidence="6 10" id="KW-0472">Membrane</keyword>
<keyword evidence="4" id="KW-0256">Endoplasmic reticulum</keyword>
<evidence type="ECO:0000256" key="10">
    <source>
        <dbReference type="SAM" id="Phobius"/>
    </source>
</evidence>
<evidence type="ECO:0000256" key="5">
    <source>
        <dbReference type="ARBA" id="ARBA00022989"/>
    </source>
</evidence>
<protein>
    <submittedName>
        <fullName evidence="11">Uncharacterized protein</fullName>
    </submittedName>
</protein>
<evidence type="ECO:0000313" key="12">
    <source>
        <dbReference type="Proteomes" id="UP000447434"/>
    </source>
</evidence>
<evidence type="ECO:0000256" key="3">
    <source>
        <dbReference type="ARBA" id="ARBA00022692"/>
    </source>
</evidence>
<dbReference type="GO" id="GO:0009734">
    <property type="term" value="P:auxin-activated signaling pathway"/>
    <property type="evidence" value="ECO:0007669"/>
    <property type="project" value="UniProtKB-KW"/>
</dbReference>
<reference evidence="12" key="1">
    <citation type="journal article" date="2020" name="Nat. Commun.">
        <title>Genome sequence of the cluster root forming white lupin.</title>
        <authorList>
            <person name="Hufnagel B."/>
            <person name="Marques A."/>
            <person name="Soriano A."/>
            <person name="Marques L."/>
            <person name="Divol F."/>
            <person name="Doumas P."/>
            <person name="Sallet E."/>
            <person name="Mancinotti D."/>
            <person name="Carrere S."/>
            <person name="Marande W."/>
            <person name="Arribat S."/>
            <person name="Keller J."/>
            <person name="Huneau C."/>
            <person name="Blein T."/>
            <person name="Aime D."/>
            <person name="Laguerre M."/>
            <person name="Taylor J."/>
            <person name="Schubert V."/>
            <person name="Nelson M."/>
            <person name="Geu-Flores F."/>
            <person name="Crespi M."/>
            <person name="Gallardo-Guerrero K."/>
            <person name="Delaux P.-M."/>
            <person name="Salse J."/>
            <person name="Berges H."/>
            <person name="Guyot R."/>
            <person name="Gouzy J."/>
            <person name="Peret B."/>
        </authorList>
    </citation>
    <scope>NUCLEOTIDE SEQUENCE [LARGE SCALE GENOMIC DNA]</scope>
    <source>
        <strain evidence="12">cv. Amiga</strain>
    </source>
</reference>
<comment type="function">
    <text evidence="8">Involved in cellular auxin homeostasis by regulating auxin metabolism. Regulates intracellular auxin accumulation at the endoplasmic reticulum and thus auxin availability for nuclear auxin signaling.</text>
</comment>
<evidence type="ECO:0000256" key="6">
    <source>
        <dbReference type="ARBA" id="ARBA00023136"/>
    </source>
</evidence>
<dbReference type="AlphaFoldDB" id="A0A6A4QK60"/>
<keyword evidence="3 10" id="KW-0812">Transmembrane</keyword>
<evidence type="ECO:0000313" key="11">
    <source>
        <dbReference type="EMBL" id="KAE9614568.1"/>
    </source>
</evidence>
<feature type="transmembrane region" description="Helical" evidence="10">
    <location>
        <begin position="30"/>
        <end position="53"/>
    </location>
</feature>
<keyword evidence="2" id="KW-0813">Transport</keyword>
<organism evidence="11 12">
    <name type="scientific">Lupinus albus</name>
    <name type="common">White lupine</name>
    <name type="synonym">Lupinus termis</name>
    <dbReference type="NCBI Taxonomy" id="3870"/>
    <lineage>
        <taxon>Eukaryota</taxon>
        <taxon>Viridiplantae</taxon>
        <taxon>Streptophyta</taxon>
        <taxon>Embryophyta</taxon>
        <taxon>Tracheophyta</taxon>
        <taxon>Spermatophyta</taxon>
        <taxon>Magnoliopsida</taxon>
        <taxon>eudicotyledons</taxon>
        <taxon>Gunneridae</taxon>
        <taxon>Pentapetalae</taxon>
        <taxon>rosids</taxon>
        <taxon>fabids</taxon>
        <taxon>Fabales</taxon>
        <taxon>Fabaceae</taxon>
        <taxon>Papilionoideae</taxon>
        <taxon>50 kb inversion clade</taxon>
        <taxon>genistoids sensu lato</taxon>
        <taxon>core genistoids</taxon>
        <taxon>Genisteae</taxon>
        <taxon>Lupinus</taxon>
    </lineage>
</organism>
<evidence type="ECO:0000256" key="8">
    <source>
        <dbReference type="ARBA" id="ARBA00025100"/>
    </source>
</evidence>
<keyword evidence="5 10" id="KW-1133">Transmembrane helix</keyword>
<sequence>MGNLPVVIMPAICDEKKGPFGSRDECHTRALAYASFSLALGGIFIWTFTYQLVLDRSLRYKAFEAAEILKIPNKVLDSNAETLLLKGNDNEKAMIFMRQTNDIGDTENQIVRLHTKY</sequence>
<keyword evidence="7" id="KW-0927">Auxin signaling pathway</keyword>
<dbReference type="Proteomes" id="UP000447434">
    <property type="component" value="Chromosome 5"/>
</dbReference>
<dbReference type="GO" id="GO:0005789">
    <property type="term" value="C:endoplasmic reticulum membrane"/>
    <property type="evidence" value="ECO:0007669"/>
    <property type="project" value="UniProtKB-SubCell"/>
</dbReference>
<comment type="similarity">
    <text evidence="9">Belongs to the auxin efflux carrier (TC 2.A.69.2) family.</text>
</comment>
<comment type="subcellular location">
    <subcellularLocation>
        <location evidence="1">Endoplasmic reticulum membrane</location>
        <topology evidence="1">Multi-pass membrane protein</topology>
    </subcellularLocation>
</comment>
<evidence type="ECO:0000256" key="7">
    <source>
        <dbReference type="ARBA" id="ARBA00023294"/>
    </source>
</evidence>
<dbReference type="GO" id="GO:0080162">
    <property type="term" value="P:endoplasmic reticulum to cytosol auxin transport"/>
    <property type="evidence" value="ECO:0007669"/>
    <property type="project" value="InterPro"/>
</dbReference>
<dbReference type="InterPro" id="IPR045033">
    <property type="entry name" value="PILS1/3/4/5/7"/>
</dbReference>
<dbReference type="InterPro" id="IPR004776">
    <property type="entry name" value="Mem_transp_PIN-like"/>
</dbReference>
<name>A0A6A4QK60_LUPAL</name>
<evidence type="ECO:0000256" key="2">
    <source>
        <dbReference type="ARBA" id="ARBA00022448"/>
    </source>
</evidence>
<dbReference type="PANTHER" id="PTHR31651:SF3">
    <property type="entry name" value="PROTEIN PIN-LIKES 7"/>
    <property type="match status" value="1"/>
</dbReference>
<dbReference type="PANTHER" id="PTHR31651">
    <property type="match status" value="1"/>
</dbReference>
<evidence type="ECO:0000256" key="4">
    <source>
        <dbReference type="ARBA" id="ARBA00022824"/>
    </source>
</evidence>
<dbReference type="EMBL" id="WOCE01000005">
    <property type="protein sequence ID" value="KAE9614568.1"/>
    <property type="molecule type" value="Genomic_DNA"/>
</dbReference>
<gene>
    <name evidence="11" type="ORF">Lalb_Chr05g0229561</name>
</gene>
<keyword evidence="12" id="KW-1185">Reference proteome</keyword>
<dbReference type="OrthoDB" id="191139at2759"/>